<evidence type="ECO:0000313" key="2">
    <source>
        <dbReference type="Proteomes" id="UP000000939"/>
    </source>
</evidence>
<dbReference type="EMBL" id="CP001999">
    <property type="protein sequence ID" value="ADG94696.1"/>
    <property type="molecule type" value="Genomic_DNA"/>
</dbReference>
<reference evidence="1 2" key="1">
    <citation type="journal article" date="2010" name="Stand. Genomic Sci.">
        <title>Complete genome sequence of Arcobacter nitrofigilis type strain (CI).</title>
        <authorList>
            <person name="Pati A."/>
            <person name="Gronow S."/>
            <person name="Lapidus A."/>
            <person name="Copeland A."/>
            <person name="Glavina Del Rio T."/>
            <person name="Nolan M."/>
            <person name="Lucas S."/>
            <person name="Tice H."/>
            <person name="Cheng J.F."/>
            <person name="Han C."/>
            <person name="Chertkov O."/>
            <person name="Bruce D."/>
            <person name="Tapia R."/>
            <person name="Goodwin L."/>
            <person name="Pitluck S."/>
            <person name="Liolios K."/>
            <person name="Ivanova N."/>
            <person name="Mavromatis K."/>
            <person name="Chen A."/>
            <person name="Palaniappan K."/>
            <person name="Land M."/>
            <person name="Hauser L."/>
            <person name="Chang Y.J."/>
            <person name="Jeffries C.D."/>
            <person name="Detter J.C."/>
            <person name="Rohde M."/>
            <person name="Goker M."/>
            <person name="Bristow J."/>
            <person name="Eisen J.A."/>
            <person name="Markowitz V."/>
            <person name="Hugenholtz P."/>
            <person name="Klenk H.P."/>
            <person name="Kyrpides N.C."/>
        </authorList>
    </citation>
    <scope>NUCLEOTIDE SEQUENCE [LARGE SCALE GENOMIC DNA]</scope>
    <source>
        <strain evidence="2">ATCC 33309 / DSM 7299 / CCUG 15893 / LMG 7604 / NCTC 12251 / CI</strain>
    </source>
</reference>
<proteinExistence type="predicted"/>
<dbReference type="HOGENOM" id="CLU_3131726_0_0_7"/>
<organism evidence="1 2">
    <name type="scientific">Arcobacter nitrofigilis (strain ATCC 33309 / DSM 7299 / CCUG 15893 / LMG 7604 / NCTC 12251 / CI)</name>
    <name type="common">Campylobacter nitrofigilis</name>
    <dbReference type="NCBI Taxonomy" id="572480"/>
    <lineage>
        <taxon>Bacteria</taxon>
        <taxon>Pseudomonadati</taxon>
        <taxon>Campylobacterota</taxon>
        <taxon>Epsilonproteobacteria</taxon>
        <taxon>Campylobacterales</taxon>
        <taxon>Arcobacteraceae</taxon>
        <taxon>Arcobacter</taxon>
    </lineage>
</organism>
<evidence type="ECO:0000313" key="1">
    <source>
        <dbReference type="EMBL" id="ADG94696.1"/>
    </source>
</evidence>
<keyword evidence="2" id="KW-1185">Reference proteome</keyword>
<dbReference type="AlphaFoldDB" id="D5V7S6"/>
<sequence>MLFKNLMLKSLKFFRIRIKRFILIQNRKQFKHTITVLLNIVFNKIVAKE</sequence>
<gene>
    <name evidence="1" type="ordered locus">Arnit_3049</name>
</gene>
<dbReference type="Proteomes" id="UP000000939">
    <property type="component" value="Chromosome"/>
</dbReference>
<protein>
    <submittedName>
        <fullName evidence="1">Uncharacterized protein</fullName>
    </submittedName>
</protein>
<name>D5V7S6_ARCNC</name>
<dbReference type="KEGG" id="ant:Arnit_3049"/>
<accession>D5V7S6</accession>